<reference evidence="1 2" key="1">
    <citation type="journal article" date="2014" name="Agronomy (Basel)">
        <title>A Draft Genome Sequence for Ensete ventricosum, the Drought-Tolerant Tree Against Hunger.</title>
        <authorList>
            <person name="Harrison J."/>
            <person name="Moore K.A."/>
            <person name="Paszkiewicz K."/>
            <person name="Jones T."/>
            <person name="Grant M."/>
            <person name="Ambacheew D."/>
            <person name="Muzemil S."/>
            <person name="Studholme D.J."/>
        </authorList>
    </citation>
    <scope>NUCLEOTIDE SEQUENCE [LARGE SCALE GENOMIC DNA]</scope>
</reference>
<proteinExistence type="predicted"/>
<evidence type="ECO:0000313" key="2">
    <source>
        <dbReference type="Proteomes" id="UP000287651"/>
    </source>
</evidence>
<dbReference type="PANTHER" id="PTHR36796">
    <property type="entry name" value="PROTEIN KINASE SUPERFAMILY PROTEIN"/>
    <property type="match status" value="1"/>
</dbReference>
<dbReference type="AlphaFoldDB" id="A0A426Y848"/>
<gene>
    <name evidence="1" type="ORF">B296_00031939</name>
</gene>
<comment type="caution">
    <text evidence="1">The sequence shown here is derived from an EMBL/GenBank/DDBJ whole genome shotgun (WGS) entry which is preliminary data.</text>
</comment>
<dbReference type="EMBL" id="AMZH03014275">
    <property type="protein sequence ID" value="RRT47903.1"/>
    <property type="molecule type" value="Genomic_DNA"/>
</dbReference>
<accession>A0A426Y848</accession>
<dbReference type="Proteomes" id="UP000287651">
    <property type="component" value="Unassembled WGS sequence"/>
</dbReference>
<dbReference type="GO" id="GO:0009507">
    <property type="term" value="C:chloroplast"/>
    <property type="evidence" value="ECO:0007669"/>
    <property type="project" value="TreeGrafter"/>
</dbReference>
<evidence type="ECO:0000313" key="1">
    <source>
        <dbReference type="EMBL" id="RRT47903.1"/>
    </source>
</evidence>
<name>A0A426Y848_ENSVE</name>
<organism evidence="1 2">
    <name type="scientific">Ensete ventricosum</name>
    <name type="common">Abyssinian banana</name>
    <name type="synonym">Musa ensete</name>
    <dbReference type="NCBI Taxonomy" id="4639"/>
    <lineage>
        <taxon>Eukaryota</taxon>
        <taxon>Viridiplantae</taxon>
        <taxon>Streptophyta</taxon>
        <taxon>Embryophyta</taxon>
        <taxon>Tracheophyta</taxon>
        <taxon>Spermatophyta</taxon>
        <taxon>Magnoliopsida</taxon>
        <taxon>Liliopsida</taxon>
        <taxon>Zingiberales</taxon>
        <taxon>Musaceae</taxon>
        <taxon>Ensete</taxon>
    </lineage>
</organism>
<dbReference type="PANTHER" id="PTHR36796:SF1">
    <property type="entry name" value="PROTEIN KINASE SUPERFAMILY PROTEIN"/>
    <property type="match status" value="1"/>
</dbReference>
<sequence>MAMPISSSSVARIATKPFDGLVRSASRSCSIGKIHSDRRTRHPSIRSALITEPDAFEVGKFVGSYGFMNITRSPRPPPLLFRTCSCLRLCFSDRFAVSGEYWLKQLRGISNTFGLAFSNSYSSFQSGGLSNANVFDEFSPGYSSEDMERLRVQDVGEGQVKIRCFC</sequence>
<protein>
    <submittedName>
        <fullName evidence="1">Uncharacterized protein</fullName>
    </submittedName>
</protein>